<dbReference type="Pfam" id="PF12833">
    <property type="entry name" value="HTH_18"/>
    <property type="match status" value="1"/>
</dbReference>
<dbReference type="Gene3D" id="1.10.10.60">
    <property type="entry name" value="Homeodomain-like"/>
    <property type="match status" value="1"/>
</dbReference>
<evidence type="ECO:0000259" key="5">
    <source>
        <dbReference type="PROSITE" id="PS01124"/>
    </source>
</evidence>
<dbReference type="PROSITE" id="PS01124">
    <property type="entry name" value="HTH_ARAC_FAMILY_2"/>
    <property type="match status" value="1"/>
</dbReference>
<dbReference type="InterPro" id="IPR018060">
    <property type="entry name" value="HTH_AraC"/>
</dbReference>
<dbReference type="InterPro" id="IPR050204">
    <property type="entry name" value="AraC_XylS_family_regulators"/>
</dbReference>
<dbReference type="SMART" id="SM00342">
    <property type="entry name" value="HTH_ARAC"/>
    <property type="match status" value="1"/>
</dbReference>
<feature type="compositionally biased region" description="Basic and acidic residues" evidence="4">
    <location>
        <begin position="331"/>
        <end position="341"/>
    </location>
</feature>
<dbReference type="OrthoDB" id="2559672at2"/>
<keyword evidence="7" id="KW-1185">Reference proteome</keyword>
<keyword evidence="1" id="KW-0805">Transcription regulation</keyword>
<keyword evidence="2" id="KW-0238">DNA-binding</keyword>
<organism evidence="6 7">
    <name type="scientific">Nocardia colli</name>
    <dbReference type="NCBI Taxonomy" id="2545717"/>
    <lineage>
        <taxon>Bacteria</taxon>
        <taxon>Bacillati</taxon>
        <taxon>Actinomycetota</taxon>
        <taxon>Actinomycetes</taxon>
        <taxon>Mycobacteriales</taxon>
        <taxon>Nocardiaceae</taxon>
        <taxon>Nocardia</taxon>
    </lineage>
</organism>
<dbReference type="EMBL" id="VXLC01000051">
    <property type="protein sequence ID" value="KAA8877312.1"/>
    <property type="molecule type" value="Genomic_DNA"/>
</dbReference>
<dbReference type="PANTHER" id="PTHR46796">
    <property type="entry name" value="HTH-TYPE TRANSCRIPTIONAL ACTIVATOR RHAS-RELATED"/>
    <property type="match status" value="1"/>
</dbReference>
<dbReference type="Proteomes" id="UP000323876">
    <property type="component" value="Unassembled WGS sequence"/>
</dbReference>
<comment type="caution">
    <text evidence="6">The sequence shown here is derived from an EMBL/GenBank/DDBJ whole genome shotgun (WGS) entry which is preliminary data.</text>
</comment>
<keyword evidence="3" id="KW-0804">Transcription</keyword>
<proteinExistence type="predicted"/>
<feature type="compositionally biased region" description="Basic residues" evidence="4">
    <location>
        <begin position="309"/>
        <end position="319"/>
    </location>
</feature>
<evidence type="ECO:0000313" key="6">
    <source>
        <dbReference type="EMBL" id="KAA8877312.1"/>
    </source>
</evidence>
<dbReference type="AlphaFoldDB" id="A0A5N0DJS2"/>
<feature type="region of interest" description="Disordered" evidence="4">
    <location>
        <begin position="284"/>
        <end position="341"/>
    </location>
</feature>
<evidence type="ECO:0000256" key="2">
    <source>
        <dbReference type="ARBA" id="ARBA00023125"/>
    </source>
</evidence>
<feature type="region of interest" description="Disordered" evidence="4">
    <location>
        <begin position="1"/>
        <end position="21"/>
    </location>
</feature>
<protein>
    <submittedName>
        <fullName evidence="6">Helix-turn-helix transcriptional regulator</fullName>
    </submittedName>
</protein>
<feature type="compositionally biased region" description="Basic and acidic residues" evidence="4">
    <location>
        <begin position="1"/>
        <end position="14"/>
    </location>
</feature>
<dbReference type="GO" id="GO:0003700">
    <property type="term" value="F:DNA-binding transcription factor activity"/>
    <property type="evidence" value="ECO:0007669"/>
    <property type="project" value="InterPro"/>
</dbReference>
<evidence type="ECO:0000256" key="3">
    <source>
        <dbReference type="ARBA" id="ARBA00023163"/>
    </source>
</evidence>
<dbReference type="GO" id="GO:0043565">
    <property type="term" value="F:sequence-specific DNA binding"/>
    <property type="evidence" value="ECO:0007669"/>
    <property type="project" value="InterPro"/>
</dbReference>
<evidence type="ECO:0000256" key="4">
    <source>
        <dbReference type="SAM" id="MobiDB-lite"/>
    </source>
</evidence>
<evidence type="ECO:0000313" key="7">
    <source>
        <dbReference type="Proteomes" id="UP000323876"/>
    </source>
</evidence>
<feature type="compositionally biased region" description="Low complexity" evidence="4">
    <location>
        <begin position="298"/>
        <end position="308"/>
    </location>
</feature>
<sequence length="341" mass="37266">MSARYEIERHDARGGGRSGGQEQVGNCAIVRGVPHAALRDTVAGYVGYRTLSPGPVFRQLFPRGWVTVLFGSPLPNGLIVPVTGVHDRVVRFTQQGRHRGIAVGLAPTAAFALLGVEMFELGNRQADLVDFLGTAVGEVVERLAEAADWRSRFLALDQFLLSTLEPRPVGDDLVDYAWQCLQHAYGTMSITLLAEQLAVSTRTLELRFRREVGVSPKNAARILRFQHAVGLLEHSDQDRMTSIAHACGYADHAHFAHEVRQRPASIVRGTGRLPRRPPAGIAVGPDAGAHQRGHLPGRNRLSVTSSVVRLRRRSGRSRAGRYSPAWSGGGPRDRQDQPTPI</sequence>
<gene>
    <name evidence="6" type="ORF">F3087_44880</name>
</gene>
<reference evidence="6 7" key="1">
    <citation type="submission" date="2019-09" db="EMBL/GenBank/DDBJ databases">
        <authorList>
            <person name="Wang X."/>
        </authorList>
    </citation>
    <scope>NUCLEOTIDE SEQUENCE [LARGE SCALE GENOMIC DNA]</scope>
    <source>
        <strain evidence="6 7">CICC 11023</strain>
    </source>
</reference>
<name>A0A5N0DJS2_9NOCA</name>
<accession>A0A5N0DJS2</accession>
<feature type="domain" description="HTH araC/xylS-type" evidence="5">
    <location>
        <begin position="171"/>
        <end position="262"/>
    </location>
</feature>
<evidence type="ECO:0000256" key="1">
    <source>
        <dbReference type="ARBA" id="ARBA00023015"/>
    </source>
</evidence>
<dbReference type="PANTHER" id="PTHR46796:SF15">
    <property type="entry name" value="BLL1074 PROTEIN"/>
    <property type="match status" value="1"/>
</dbReference>